<reference evidence="1 2" key="1">
    <citation type="journal article" date="2016" name="Mol. Biol. Evol.">
        <title>Comparative Genomics of Early-Diverging Mushroom-Forming Fungi Provides Insights into the Origins of Lignocellulose Decay Capabilities.</title>
        <authorList>
            <person name="Nagy L.G."/>
            <person name="Riley R."/>
            <person name="Tritt A."/>
            <person name="Adam C."/>
            <person name="Daum C."/>
            <person name="Floudas D."/>
            <person name="Sun H."/>
            <person name="Yadav J.S."/>
            <person name="Pangilinan J."/>
            <person name="Larsson K.H."/>
            <person name="Matsuura K."/>
            <person name="Barry K."/>
            <person name="Labutti K."/>
            <person name="Kuo R."/>
            <person name="Ohm R.A."/>
            <person name="Bhattacharya S.S."/>
            <person name="Shirouzu T."/>
            <person name="Yoshinaga Y."/>
            <person name="Martin F.M."/>
            <person name="Grigoriev I.V."/>
            <person name="Hibbett D.S."/>
        </authorList>
    </citation>
    <scope>NUCLEOTIDE SEQUENCE [LARGE SCALE GENOMIC DNA]</scope>
    <source>
        <strain evidence="1 2">HHB10207 ss-3</strain>
    </source>
</reference>
<accession>A0A166BZT0</accession>
<keyword evidence="2" id="KW-1185">Reference proteome</keyword>
<proteinExistence type="predicted"/>
<evidence type="ECO:0000313" key="1">
    <source>
        <dbReference type="EMBL" id="KZT36918.1"/>
    </source>
</evidence>
<evidence type="ECO:0000313" key="2">
    <source>
        <dbReference type="Proteomes" id="UP000076798"/>
    </source>
</evidence>
<dbReference type="EMBL" id="KV428096">
    <property type="protein sequence ID" value="KZT36918.1"/>
    <property type="molecule type" value="Genomic_DNA"/>
</dbReference>
<name>A0A166BZT0_9AGAM</name>
<organism evidence="1 2">
    <name type="scientific">Sistotremastrum suecicum HHB10207 ss-3</name>
    <dbReference type="NCBI Taxonomy" id="1314776"/>
    <lineage>
        <taxon>Eukaryota</taxon>
        <taxon>Fungi</taxon>
        <taxon>Dikarya</taxon>
        <taxon>Basidiomycota</taxon>
        <taxon>Agaricomycotina</taxon>
        <taxon>Agaricomycetes</taxon>
        <taxon>Sistotremastrales</taxon>
        <taxon>Sistotremastraceae</taxon>
        <taxon>Sistotremastrum</taxon>
    </lineage>
</organism>
<dbReference type="Proteomes" id="UP000076798">
    <property type="component" value="Unassembled WGS sequence"/>
</dbReference>
<protein>
    <submittedName>
        <fullName evidence="1">Uncharacterized protein</fullName>
    </submittedName>
</protein>
<dbReference type="AlphaFoldDB" id="A0A166BZT0"/>
<sequence>MCIEVSKSDHFFSYFFSRCSPISGDIYRVQELSANHLEFCTCFIIWKGSQSPSSQSTAAIMDTCSDVDTHCSSDLNFDPSSTRQYSARPRLSGESRCYSLDLMMTGEEYYKEHISQNDAVEACKTSDVNFYSARTYRGSRLVTAASHSRTSIIF</sequence>
<gene>
    <name evidence="1" type="ORF">SISSUDRAFT_915862</name>
</gene>